<dbReference type="EMBL" id="BFFO01000003">
    <property type="protein sequence ID" value="GBG96508.1"/>
    <property type="molecule type" value="Genomic_DNA"/>
</dbReference>
<dbReference type="GO" id="GO:0016998">
    <property type="term" value="P:cell wall macromolecule catabolic process"/>
    <property type="evidence" value="ECO:0007669"/>
    <property type="project" value="InterPro"/>
</dbReference>
<comment type="caution">
    <text evidence="6">The sequence shown here is derived from an EMBL/GenBank/DDBJ whole genome shotgun (WGS) entry which is preliminary data.</text>
</comment>
<comment type="similarity">
    <text evidence="1">Belongs to the glycosyl hydrolase 25 family.</text>
</comment>
<reference evidence="6 7" key="1">
    <citation type="journal article" date="2018" name="Genome Announc.">
        <title>Draft Genome Sequence of Lactococcus sp. Strain NtB2 (JCM 32569), Isolated from the Gut of the Higher Termite Nasutitermes takasagoensis.</title>
        <authorList>
            <person name="Noda S."/>
            <person name="Aihara C."/>
            <person name="Yuki M."/>
            <person name="Ohkuma M."/>
        </authorList>
    </citation>
    <scope>NUCLEOTIDE SEQUENCE [LARGE SCALE GENOMIC DNA]</scope>
    <source>
        <strain evidence="6 7">NtB2</strain>
    </source>
</reference>
<dbReference type="GO" id="GO:0016052">
    <property type="term" value="P:carbohydrate catabolic process"/>
    <property type="evidence" value="ECO:0007669"/>
    <property type="project" value="TreeGrafter"/>
</dbReference>
<keyword evidence="7" id="KW-1185">Reference proteome</keyword>
<feature type="chain" id="PRO_5015333204" evidence="4">
    <location>
        <begin position="24"/>
        <end position="430"/>
    </location>
</feature>
<dbReference type="InterPro" id="IPR002053">
    <property type="entry name" value="Glyco_hydro_25"/>
</dbReference>
<evidence type="ECO:0000313" key="7">
    <source>
        <dbReference type="Proteomes" id="UP000245021"/>
    </source>
</evidence>
<evidence type="ECO:0000259" key="5">
    <source>
        <dbReference type="Pfam" id="PF18885"/>
    </source>
</evidence>
<dbReference type="Pfam" id="PF18885">
    <property type="entry name" value="DUF5648"/>
    <property type="match status" value="1"/>
</dbReference>
<dbReference type="RefSeq" id="WP_225867041.1">
    <property type="nucleotide sequence ID" value="NZ_BFFO01000003.1"/>
</dbReference>
<dbReference type="Proteomes" id="UP000245021">
    <property type="component" value="Unassembled WGS sequence"/>
</dbReference>
<gene>
    <name evidence="6" type="ORF">NtB2_00620</name>
</gene>
<evidence type="ECO:0000256" key="2">
    <source>
        <dbReference type="ARBA" id="ARBA00022801"/>
    </source>
</evidence>
<feature type="domain" description="DUF5648" evidence="5">
    <location>
        <begin position="299"/>
        <end position="429"/>
    </location>
</feature>
<dbReference type="PANTHER" id="PTHR34135:SF2">
    <property type="entry name" value="LYSOZYME"/>
    <property type="match status" value="1"/>
</dbReference>
<sequence length="430" mass="47659">MRKVITSFFIVLFSLLSYSTVHADEAVGNHRMGDFIQAEEVQDSQAQTSEDSSAVARAKRSVVQFSDYAPDNLSSSDSSLPRKDAVDIASYQSWMNQADFNALKSAGVKTIVVKLTEHTTYTNPYAKSQIAMARAAGLRVAVYHFARFEIDNNPAGEAAYFAKQAKALGLPTSTVVIEDAESGYAGNWTSASQTFANTLKSAGYYNVRYYASASWINSGKINGNTLGVKNMWVAQYLYGKPSASDLRNTAYGAWQYSSQMYFQGTGNLRANPVDVSIDYKNIFSASIVPPTPPAGYNNVYRLYNTRSMEHLYTTDLNEAQTLVERTVDWTYEGVAWYSPKSASKSVFRVYNPKSGEHLYTTDNYEASVLTSKHGWKREGTAFYSGGGKAIYRLFNPAAGVGSHFVTASTNERDTLKKRGWKYEGIAWYAK</sequence>
<dbReference type="PANTHER" id="PTHR34135">
    <property type="entry name" value="LYSOZYME"/>
    <property type="match status" value="1"/>
</dbReference>
<dbReference type="Gene3D" id="3.20.20.80">
    <property type="entry name" value="Glycosidases"/>
    <property type="match status" value="1"/>
</dbReference>
<organism evidence="6 7">
    <name type="scientific">Lactococcus termiticola</name>
    <dbReference type="NCBI Taxonomy" id="2169526"/>
    <lineage>
        <taxon>Bacteria</taxon>
        <taxon>Bacillati</taxon>
        <taxon>Bacillota</taxon>
        <taxon>Bacilli</taxon>
        <taxon>Lactobacillales</taxon>
        <taxon>Streptococcaceae</taxon>
        <taxon>Lactococcus</taxon>
    </lineage>
</organism>
<dbReference type="AlphaFoldDB" id="A0A2R5HJ43"/>
<keyword evidence="3" id="KW-0326">Glycosidase</keyword>
<dbReference type="GO" id="GO:0009253">
    <property type="term" value="P:peptidoglycan catabolic process"/>
    <property type="evidence" value="ECO:0007669"/>
    <property type="project" value="InterPro"/>
</dbReference>
<keyword evidence="2" id="KW-0378">Hydrolase</keyword>
<evidence type="ECO:0000313" key="6">
    <source>
        <dbReference type="EMBL" id="GBG96508.1"/>
    </source>
</evidence>
<dbReference type="GO" id="GO:0003796">
    <property type="term" value="F:lysozyme activity"/>
    <property type="evidence" value="ECO:0007669"/>
    <property type="project" value="InterPro"/>
</dbReference>
<dbReference type="InterPro" id="IPR017853">
    <property type="entry name" value="GH"/>
</dbReference>
<evidence type="ECO:0000256" key="1">
    <source>
        <dbReference type="ARBA" id="ARBA00010646"/>
    </source>
</evidence>
<proteinExistence type="inferred from homology"/>
<dbReference type="InterPro" id="IPR043708">
    <property type="entry name" value="DUF5648"/>
</dbReference>
<dbReference type="PROSITE" id="PS51904">
    <property type="entry name" value="GLYCOSYL_HYDROL_F25_2"/>
    <property type="match status" value="1"/>
</dbReference>
<protein>
    <submittedName>
        <fullName evidence="6">Lyzozyme M1</fullName>
    </submittedName>
</protein>
<keyword evidence="4" id="KW-0732">Signal</keyword>
<name>A0A2R5HJ43_9LACT</name>
<dbReference type="SMART" id="SM00641">
    <property type="entry name" value="Glyco_25"/>
    <property type="match status" value="1"/>
</dbReference>
<dbReference type="Pfam" id="PF01183">
    <property type="entry name" value="Glyco_hydro_25"/>
    <property type="match status" value="1"/>
</dbReference>
<accession>A0A2R5HJ43</accession>
<evidence type="ECO:0000256" key="3">
    <source>
        <dbReference type="ARBA" id="ARBA00023295"/>
    </source>
</evidence>
<dbReference type="SUPFAM" id="SSF51445">
    <property type="entry name" value="(Trans)glycosidases"/>
    <property type="match status" value="1"/>
</dbReference>
<dbReference type="InterPro" id="IPR018077">
    <property type="entry name" value="Glyco_hydro_fam25_subgr"/>
</dbReference>
<evidence type="ECO:0000256" key="4">
    <source>
        <dbReference type="SAM" id="SignalP"/>
    </source>
</evidence>
<feature type="signal peptide" evidence="4">
    <location>
        <begin position="1"/>
        <end position="23"/>
    </location>
</feature>